<dbReference type="eggNOG" id="COG0845">
    <property type="taxonomic scope" value="Bacteria"/>
</dbReference>
<dbReference type="EMBL" id="CP007044">
    <property type="protein sequence ID" value="AHG22555.1"/>
    <property type="molecule type" value="Genomic_DNA"/>
</dbReference>
<dbReference type="PANTHER" id="PTHR36251">
    <property type="entry name" value="FELS-1 PROPHAGE HOST SPECIFICITY PROTEIN-RELATED"/>
    <property type="match status" value="1"/>
</dbReference>
<dbReference type="STRING" id="1441930.Z042_00570"/>
<name>W0LKP1_9GAMM</name>
<protein>
    <recommendedName>
        <fullName evidence="1">Tip attachment protein J central straight fiber domain-containing protein</fullName>
    </recommendedName>
</protein>
<evidence type="ECO:0000259" key="1">
    <source>
        <dbReference type="Pfam" id="PF09327"/>
    </source>
</evidence>
<evidence type="ECO:0000313" key="2">
    <source>
        <dbReference type="EMBL" id="AHG22555.1"/>
    </source>
</evidence>
<organism evidence="2 3">
    <name type="scientific">Chania multitudinisentens RB-25</name>
    <dbReference type="NCBI Taxonomy" id="1441930"/>
    <lineage>
        <taxon>Bacteria</taxon>
        <taxon>Pseudomonadati</taxon>
        <taxon>Pseudomonadota</taxon>
        <taxon>Gammaproteobacteria</taxon>
        <taxon>Enterobacterales</taxon>
        <taxon>Yersiniaceae</taxon>
        <taxon>Chania</taxon>
    </lineage>
</organism>
<dbReference type="Pfam" id="PF09327">
    <property type="entry name" value="Phage_Tail_Tip"/>
    <property type="match status" value="1"/>
</dbReference>
<gene>
    <name evidence="2" type="ORF">Z042_00570</name>
</gene>
<feature type="domain" description="Tip attachment protein J central straight fiber" evidence="1">
    <location>
        <begin position="111"/>
        <end position="237"/>
    </location>
</feature>
<dbReference type="HOGENOM" id="CLU_674203_0_0_6"/>
<keyword evidence="3" id="KW-1185">Reference proteome</keyword>
<dbReference type="Proteomes" id="UP000019030">
    <property type="component" value="Chromosome"/>
</dbReference>
<dbReference type="PANTHER" id="PTHR36251:SF2">
    <property type="entry name" value="GIFSY-2 PROPHAGE HOST SPECIFICITY PROTEIN J, PHAGE LAMBDA"/>
    <property type="match status" value="1"/>
</dbReference>
<reference evidence="2 3" key="1">
    <citation type="submission" date="2014-01" db="EMBL/GenBank/DDBJ databases">
        <title>Isolation of Serratia multitudinisentens RB-25 from Ex-Landfill site.</title>
        <authorList>
            <person name="Robson E.H.J."/>
        </authorList>
    </citation>
    <scope>NUCLEOTIDE SEQUENCE [LARGE SCALE GENOMIC DNA]</scope>
    <source>
        <strain evidence="2 3">RB-25</strain>
    </source>
</reference>
<reference evidence="2 3" key="2">
    <citation type="submission" date="2015-03" db="EMBL/GenBank/DDBJ databases">
        <authorList>
            <person name="Chan K.-G."/>
        </authorList>
    </citation>
    <scope>NUCLEOTIDE SEQUENCE [LARGE SCALE GENOMIC DNA]</scope>
    <source>
        <strain evidence="2 3">RB-25</strain>
    </source>
</reference>
<evidence type="ECO:0000313" key="3">
    <source>
        <dbReference type="Proteomes" id="UP000019030"/>
    </source>
</evidence>
<dbReference type="AlphaFoldDB" id="W0LKP1"/>
<dbReference type="InterPro" id="IPR015406">
    <property type="entry name" value="GpJ_CSF"/>
</dbReference>
<dbReference type="InterPro" id="IPR053171">
    <property type="entry name" value="Viral_Tip_Attach_Protein"/>
</dbReference>
<dbReference type="KEGG" id="sfo:Z042_00570"/>
<dbReference type="eggNOG" id="COG1196">
    <property type="taxonomic scope" value="Bacteria"/>
</dbReference>
<proteinExistence type="predicted"/>
<dbReference type="RefSeq" id="WP_024910851.1">
    <property type="nucleotide sequence ID" value="NZ_CP007044.2"/>
</dbReference>
<sequence length="408" mass="42544">MNAALVNSLKSLGGGGGVLGMLGGVFSGIAGGLGGAASGAAGSAGVGAMGLSTSFAAYDLGGFTGLGDKYEPAGIVHKGEFVFTKEATERIGVENLYGMMRGYATGGLVSDGKLQDMWSIKVGKTQDGKMYSAGIGVGVENTPEGLQSQVLFLSDRFAFLNNTNGVVSTPFVIDGGQTFINSAFIKDGSITNLKIGEYIQSNNYSWDYQTGWSIEKSGAAVFNGVTVRGHVDAWSGSFRGSIYADSGYFRGDITGENRTFSGTVYAEKILGDVVHVGVWEPIYVTGPASSNHRYFGGGLPYPSIVVIPYVNITTDRGGEGAGWVFIKVNGVDYWRSTASSSGYNSNSTYRGSIVIGVPAYGTLDVEFGILGAASGQIWTSAIRPTLQGPGAGGAITVMAFRKGQNRFW</sequence>
<dbReference type="PATRIC" id="fig|1441930.4.peg.122"/>
<accession>W0LKP1</accession>